<dbReference type="OrthoDB" id="571248at2"/>
<name>A0A398CKE6_9BACL</name>
<dbReference type="InterPro" id="IPR006076">
    <property type="entry name" value="FAD-dep_OxRdtase"/>
</dbReference>
<evidence type="ECO:0000313" key="2">
    <source>
        <dbReference type="EMBL" id="RIE03183.1"/>
    </source>
</evidence>
<dbReference type="SUPFAM" id="SSF51905">
    <property type="entry name" value="FAD/NAD(P)-binding domain"/>
    <property type="match status" value="1"/>
</dbReference>
<gene>
    <name evidence="2" type="ORF">D3H35_18195</name>
</gene>
<dbReference type="PANTHER" id="PTHR13847:SF201">
    <property type="entry name" value="PUTATIBE OXIDOREDUCTASE"/>
    <property type="match status" value="1"/>
</dbReference>
<evidence type="ECO:0000313" key="3">
    <source>
        <dbReference type="Proteomes" id="UP000266340"/>
    </source>
</evidence>
<keyword evidence="3" id="KW-1185">Reference proteome</keyword>
<dbReference type="Gene3D" id="3.30.9.10">
    <property type="entry name" value="D-Amino Acid Oxidase, subunit A, domain 2"/>
    <property type="match status" value="1"/>
</dbReference>
<dbReference type="Proteomes" id="UP000266340">
    <property type="component" value="Unassembled WGS sequence"/>
</dbReference>
<dbReference type="Gene3D" id="3.50.50.60">
    <property type="entry name" value="FAD/NAD(P)-binding domain"/>
    <property type="match status" value="1"/>
</dbReference>
<dbReference type="InterPro" id="IPR036188">
    <property type="entry name" value="FAD/NAD-bd_sf"/>
</dbReference>
<dbReference type="AlphaFoldDB" id="A0A398CKE6"/>
<dbReference type="EMBL" id="QXJM01000039">
    <property type="protein sequence ID" value="RIE03183.1"/>
    <property type="molecule type" value="Genomic_DNA"/>
</dbReference>
<protein>
    <submittedName>
        <fullName evidence="2">FAD-binding oxidoreductase</fullName>
    </submittedName>
</protein>
<sequence>MYLHTGSLYWPATLPGHRSYPALRERIRTKAVIVGGGMSGAVCGYVLAKSGIPAVLIEQRTVASGSTSSNTGLLQYSNDKMLSEFACEIGEEAAVRFYRACKQAAEHIADIAESLPGKSEFKRRSSLYFASNAQDVPALRKEYDLLVRHGFDADWWDVERISSRFPFRKEGAIVTRGDAEINPFRFVHGMAEAAADSGLRIFENTAMLSTEGKKGAYRIRTDNGEIEAEHIVYAVGYTPETAGGQWIRANLGRSYAIVTSPLPSLAEWHERFMLWETARPYLYARTTADNRLIVGGLDENVRTPVLQAQDVRTRAMRLLAEIKKLFPGLKPKIDYSWCAAFGESADGLPWLGEDPDRPGQHYCLGYGGNGTIYSMLGAQIIRDRILGENNPVADIVKPNRLVAASRSK</sequence>
<organism evidence="2 3">
    <name type="scientific">Cohnella faecalis</name>
    <dbReference type="NCBI Taxonomy" id="2315694"/>
    <lineage>
        <taxon>Bacteria</taxon>
        <taxon>Bacillati</taxon>
        <taxon>Bacillota</taxon>
        <taxon>Bacilli</taxon>
        <taxon>Bacillales</taxon>
        <taxon>Paenibacillaceae</taxon>
        <taxon>Cohnella</taxon>
    </lineage>
</organism>
<evidence type="ECO:0000259" key="1">
    <source>
        <dbReference type="Pfam" id="PF01266"/>
    </source>
</evidence>
<dbReference type="GO" id="GO:0005737">
    <property type="term" value="C:cytoplasm"/>
    <property type="evidence" value="ECO:0007669"/>
    <property type="project" value="TreeGrafter"/>
</dbReference>
<comment type="caution">
    <text evidence="2">The sequence shown here is derived from an EMBL/GenBank/DDBJ whole genome shotgun (WGS) entry which is preliminary data.</text>
</comment>
<feature type="domain" description="FAD dependent oxidoreductase" evidence="1">
    <location>
        <begin position="31"/>
        <end position="383"/>
    </location>
</feature>
<accession>A0A398CKE6</accession>
<proteinExistence type="predicted"/>
<dbReference type="Pfam" id="PF01266">
    <property type="entry name" value="DAO"/>
    <property type="match status" value="1"/>
</dbReference>
<dbReference type="PANTHER" id="PTHR13847">
    <property type="entry name" value="SARCOSINE DEHYDROGENASE-RELATED"/>
    <property type="match status" value="1"/>
</dbReference>
<reference evidence="2 3" key="1">
    <citation type="submission" date="2018-09" db="EMBL/GenBank/DDBJ databases">
        <title>Cohnella cavernae sp. nov., isolated from a karst cave.</title>
        <authorList>
            <person name="Zhu H."/>
        </authorList>
    </citation>
    <scope>NUCLEOTIDE SEQUENCE [LARGE SCALE GENOMIC DNA]</scope>
    <source>
        <strain evidence="2 3">K2E09-144</strain>
    </source>
</reference>